<keyword evidence="2" id="KW-0472">Membrane</keyword>
<dbReference type="CDD" id="cd00161">
    <property type="entry name" value="beta-trefoil_Ricin-like"/>
    <property type="match status" value="1"/>
</dbReference>
<dbReference type="Gene3D" id="2.80.10.50">
    <property type="match status" value="1"/>
</dbReference>
<dbReference type="InterPro" id="IPR035992">
    <property type="entry name" value="Ricin_B-like_lectins"/>
</dbReference>
<dbReference type="Pfam" id="PF14200">
    <property type="entry name" value="RicinB_lectin_2"/>
    <property type="match status" value="1"/>
</dbReference>
<keyword evidence="5" id="KW-1185">Reference proteome</keyword>
<dbReference type="EMBL" id="KZ613949">
    <property type="protein sequence ID" value="PMD37235.1"/>
    <property type="molecule type" value="Genomic_DNA"/>
</dbReference>
<name>A0A2J6RFE3_HYAVF</name>
<sequence>MDKEVHHPRIQPGLEVGLPPSYVGYSRSPYYQAVEKEGYTIQQPQTPLLPRICGLPTHIFWIVFALLLLVIGAALGGGLGGGLASRKTSQSSAADLPATASLSLSLSSSSSSTIETPQQQQTTTHGPYPTTTSTTSTSSSPPSSTSSAAVSTSSTVLEAASASTIAPFSTAPGTYRIINIQTNTAIDLLGGGTAIGTEIEAWAWDPNATPDDYVHQAWTISAVSANSNNVVTIYNPASSQYLTAPNGLTIGQNPSNNTQAQIFGGGPTFGPGNTYMQFTIVKNFDNSISFQSVAYQTKLLDVEAGSTANLTPIVVWEPNGGVNQRWRLLPS</sequence>
<evidence type="ECO:0000256" key="1">
    <source>
        <dbReference type="SAM" id="MobiDB-lite"/>
    </source>
</evidence>
<feature type="transmembrane region" description="Helical" evidence="2">
    <location>
        <begin position="59"/>
        <end position="84"/>
    </location>
</feature>
<dbReference type="OrthoDB" id="2131701at2759"/>
<dbReference type="InterPro" id="IPR000772">
    <property type="entry name" value="Ricin_B_lectin"/>
</dbReference>
<keyword evidence="2" id="KW-1133">Transmembrane helix</keyword>
<proteinExistence type="predicted"/>
<dbReference type="Proteomes" id="UP000235786">
    <property type="component" value="Unassembled WGS sequence"/>
</dbReference>
<protein>
    <submittedName>
        <fullName evidence="4">Carbohydrate-binding module family 13 protein</fullName>
    </submittedName>
</protein>
<reference evidence="4 5" key="1">
    <citation type="submission" date="2016-04" db="EMBL/GenBank/DDBJ databases">
        <title>A degradative enzymes factory behind the ericoid mycorrhizal symbiosis.</title>
        <authorList>
            <consortium name="DOE Joint Genome Institute"/>
            <person name="Martino E."/>
            <person name="Morin E."/>
            <person name="Grelet G."/>
            <person name="Kuo A."/>
            <person name="Kohler A."/>
            <person name="Daghino S."/>
            <person name="Barry K."/>
            <person name="Choi C."/>
            <person name="Cichocki N."/>
            <person name="Clum A."/>
            <person name="Copeland A."/>
            <person name="Hainaut M."/>
            <person name="Haridas S."/>
            <person name="Labutti K."/>
            <person name="Lindquist E."/>
            <person name="Lipzen A."/>
            <person name="Khouja H.-R."/>
            <person name="Murat C."/>
            <person name="Ohm R."/>
            <person name="Olson A."/>
            <person name="Spatafora J."/>
            <person name="Veneault-Fourrey C."/>
            <person name="Henrissat B."/>
            <person name="Grigoriev I."/>
            <person name="Martin F."/>
            <person name="Perotto S."/>
        </authorList>
    </citation>
    <scope>NUCLEOTIDE SEQUENCE [LARGE SCALE GENOMIC DNA]</scope>
    <source>
        <strain evidence="4 5">F</strain>
    </source>
</reference>
<gene>
    <name evidence="4" type="ORF">L207DRAFT_635988</name>
</gene>
<feature type="domain" description="Ricin B lectin" evidence="3">
    <location>
        <begin position="215"/>
        <end position="316"/>
    </location>
</feature>
<evidence type="ECO:0000256" key="2">
    <source>
        <dbReference type="SAM" id="Phobius"/>
    </source>
</evidence>
<organism evidence="4 5">
    <name type="scientific">Hyaloscypha variabilis (strain UAMH 11265 / GT02V1 / F)</name>
    <name type="common">Meliniomyces variabilis</name>
    <dbReference type="NCBI Taxonomy" id="1149755"/>
    <lineage>
        <taxon>Eukaryota</taxon>
        <taxon>Fungi</taxon>
        <taxon>Dikarya</taxon>
        <taxon>Ascomycota</taxon>
        <taxon>Pezizomycotina</taxon>
        <taxon>Leotiomycetes</taxon>
        <taxon>Helotiales</taxon>
        <taxon>Hyaloscyphaceae</taxon>
        <taxon>Hyaloscypha</taxon>
        <taxon>Hyaloscypha variabilis</taxon>
    </lineage>
</organism>
<dbReference type="AlphaFoldDB" id="A0A2J6RFE3"/>
<keyword evidence="2" id="KW-0812">Transmembrane</keyword>
<dbReference type="PROSITE" id="PS50231">
    <property type="entry name" value="RICIN_B_LECTIN"/>
    <property type="match status" value="1"/>
</dbReference>
<evidence type="ECO:0000313" key="4">
    <source>
        <dbReference type="EMBL" id="PMD37235.1"/>
    </source>
</evidence>
<evidence type="ECO:0000313" key="5">
    <source>
        <dbReference type="Proteomes" id="UP000235786"/>
    </source>
</evidence>
<feature type="region of interest" description="Disordered" evidence="1">
    <location>
        <begin position="109"/>
        <end position="149"/>
    </location>
</feature>
<dbReference type="SUPFAM" id="SSF50370">
    <property type="entry name" value="Ricin B-like lectins"/>
    <property type="match status" value="1"/>
</dbReference>
<evidence type="ECO:0000259" key="3">
    <source>
        <dbReference type="Pfam" id="PF14200"/>
    </source>
</evidence>
<accession>A0A2J6RFE3</accession>